<keyword evidence="3" id="KW-1185">Reference proteome</keyword>
<organism evidence="2 3">
    <name type="scientific">Fusarium denticulatum</name>
    <dbReference type="NCBI Taxonomy" id="48507"/>
    <lineage>
        <taxon>Eukaryota</taxon>
        <taxon>Fungi</taxon>
        <taxon>Dikarya</taxon>
        <taxon>Ascomycota</taxon>
        <taxon>Pezizomycotina</taxon>
        <taxon>Sordariomycetes</taxon>
        <taxon>Hypocreomycetidae</taxon>
        <taxon>Hypocreales</taxon>
        <taxon>Nectriaceae</taxon>
        <taxon>Fusarium</taxon>
        <taxon>Fusarium fujikuroi species complex</taxon>
    </lineage>
</organism>
<feature type="transmembrane region" description="Helical" evidence="1">
    <location>
        <begin position="165"/>
        <end position="188"/>
    </location>
</feature>
<keyword evidence="1" id="KW-1133">Transmembrane helix</keyword>
<accession>A0A8H5WNS2</accession>
<feature type="transmembrane region" description="Helical" evidence="1">
    <location>
        <begin position="247"/>
        <end position="266"/>
    </location>
</feature>
<feature type="transmembrane region" description="Helical" evidence="1">
    <location>
        <begin position="43"/>
        <end position="64"/>
    </location>
</feature>
<proteinExistence type="predicted"/>
<dbReference type="Proteomes" id="UP000562682">
    <property type="component" value="Unassembled WGS sequence"/>
</dbReference>
<sequence>MSEFEGDDFSNNLFSDLAPLLTLFGEQVTKQFLSMSMGWADNILLAMGPLGVITIVVSAIRVGGDKRLRALIGRDGKVYDIQTAFNHGILSISCQYYHLTPEELEGLSNAAPNLALNVPKAITASYELWIWTALGVLLQLFALVFPALARFLWEWEKGESAIQGYGYPCFSVGSVCLIVGIMMCGHVIEGVTEEIEFEVSKDKAGKGVKIFCYQRGRTVGEQHFPSCAIFNSKGSIKISRIGHNTKGYVLLTYCSSLLAITGYIVQFVGFRALHWSATVVQLGITLVITGIRAWVRRGLAGEPNLIPSPPTSEGHELAWLTLFLMGNDKDHDYAPDRLASGRVWELISSALDATSPNISSGLSLKPYIPICNRLETTLQIEKTGHLNTNLVSNHQVLSTFNMMKAQFPAAMVHSEVSAVSNNLRKLIEKVMNFLSEPGTVTWKNLNILPGQSGEDSQDVSGGIIPISLTWSFNVASGRFSPDTLTDVLTERLEFHLISRAKTRRDLISPDMPPHWILADANYLEAILSICLYSMLSPNPHIWQNRSTHIPWRVIGCSTTTKADEMIVQFKKWLKHPAVQAELGVFVLDRQDEYPDDTYRHSWRPRGHSLCLGMFLSSLSKSVSVPEAEASQNIVELVVRGNYRMKQVLGLTETLSKTSSEGVFENACLKRIATMVVDSGLASSVEEANLLIIPAFLHHGLL</sequence>
<dbReference type="AlphaFoldDB" id="A0A8H5WNS2"/>
<name>A0A8H5WNS2_9HYPO</name>
<comment type="caution">
    <text evidence="2">The sequence shown here is derived from an EMBL/GenBank/DDBJ whole genome shotgun (WGS) entry which is preliminary data.</text>
</comment>
<feature type="transmembrane region" description="Helical" evidence="1">
    <location>
        <begin position="128"/>
        <end position="153"/>
    </location>
</feature>
<evidence type="ECO:0000256" key="1">
    <source>
        <dbReference type="SAM" id="Phobius"/>
    </source>
</evidence>
<keyword evidence="1" id="KW-0472">Membrane</keyword>
<reference evidence="2 3" key="1">
    <citation type="submission" date="2020-05" db="EMBL/GenBank/DDBJ databases">
        <title>Identification and distribution of gene clusters putatively required for synthesis of sphingolipid metabolism inhibitors in phylogenetically diverse species of the filamentous fungus Fusarium.</title>
        <authorList>
            <person name="Kim H.-S."/>
            <person name="Busman M."/>
            <person name="Brown D.W."/>
            <person name="Divon H."/>
            <person name="Uhlig S."/>
            <person name="Proctor R.H."/>
        </authorList>
    </citation>
    <scope>NUCLEOTIDE SEQUENCE [LARGE SCALE GENOMIC DNA]</scope>
    <source>
        <strain evidence="2 3">NRRL 25311</strain>
    </source>
</reference>
<evidence type="ECO:0000313" key="3">
    <source>
        <dbReference type="Proteomes" id="UP000562682"/>
    </source>
</evidence>
<dbReference type="EMBL" id="JAAOAK010000457">
    <property type="protein sequence ID" value="KAF5664848.1"/>
    <property type="molecule type" value="Genomic_DNA"/>
</dbReference>
<protein>
    <submittedName>
        <fullName evidence="2">Uncharacterized protein</fullName>
    </submittedName>
</protein>
<gene>
    <name evidence="2" type="ORF">FDENT_12772</name>
</gene>
<keyword evidence="1" id="KW-0812">Transmembrane</keyword>
<evidence type="ECO:0000313" key="2">
    <source>
        <dbReference type="EMBL" id="KAF5664848.1"/>
    </source>
</evidence>